<evidence type="ECO:0000256" key="1">
    <source>
        <dbReference type="ARBA" id="ARBA00004141"/>
    </source>
</evidence>
<organism evidence="9 10">
    <name type="scientific">Gloeothece citriformis (strain PCC 7424)</name>
    <name type="common">Cyanothece sp. (strain PCC 7424)</name>
    <dbReference type="NCBI Taxonomy" id="65393"/>
    <lineage>
        <taxon>Bacteria</taxon>
        <taxon>Bacillati</taxon>
        <taxon>Cyanobacteriota</taxon>
        <taxon>Cyanophyceae</taxon>
        <taxon>Oscillatoriophycideae</taxon>
        <taxon>Chroococcales</taxon>
        <taxon>Aphanothecaceae</taxon>
        <taxon>Gloeothece</taxon>
        <taxon>Gloeothece citriformis</taxon>
    </lineage>
</organism>
<keyword evidence="2 6" id="KW-0812">Transmembrane</keyword>
<evidence type="ECO:0000259" key="8">
    <source>
        <dbReference type="Pfam" id="PF03522"/>
    </source>
</evidence>
<dbReference type="EMBL" id="CP001291">
    <property type="protein sequence ID" value="ACK69313.1"/>
    <property type="molecule type" value="Genomic_DNA"/>
</dbReference>
<feature type="transmembrane region" description="Helical" evidence="6">
    <location>
        <begin position="102"/>
        <end position="126"/>
    </location>
</feature>
<feature type="transmembrane region" description="Helical" evidence="6">
    <location>
        <begin position="391"/>
        <end position="424"/>
    </location>
</feature>
<accession>B7KHA4</accession>
<dbReference type="Proteomes" id="UP000002384">
    <property type="component" value="Chromosome"/>
</dbReference>
<dbReference type="KEGG" id="cyc:PCC7424_0857"/>
<feature type="transmembrane region" description="Helical" evidence="6">
    <location>
        <begin position="200"/>
        <end position="220"/>
    </location>
</feature>
<comment type="subcellular location">
    <subcellularLocation>
        <location evidence="1">Membrane</location>
        <topology evidence="1">Multi-pass membrane protein</topology>
    </subcellularLocation>
</comment>
<keyword evidence="10" id="KW-1185">Reference proteome</keyword>
<feature type="transmembrane region" description="Helical" evidence="6">
    <location>
        <begin position="273"/>
        <end position="297"/>
    </location>
</feature>
<evidence type="ECO:0000313" key="10">
    <source>
        <dbReference type="Proteomes" id="UP000002384"/>
    </source>
</evidence>
<feature type="domain" description="Amino acid permease/ SLC12A" evidence="7">
    <location>
        <begin position="29"/>
        <end position="436"/>
    </location>
</feature>
<evidence type="ECO:0000256" key="5">
    <source>
        <dbReference type="SAM" id="MobiDB-lite"/>
    </source>
</evidence>
<feature type="transmembrane region" description="Helical" evidence="6">
    <location>
        <begin position="21"/>
        <end position="44"/>
    </location>
</feature>
<dbReference type="GO" id="GO:0015377">
    <property type="term" value="F:chloride:monoatomic cation symporter activity"/>
    <property type="evidence" value="ECO:0007669"/>
    <property type="project" value="InterPro"/>
</dbReference>
<keyword evidence="4 6" id="KW-0472">Membrane</keyword>
<dbReference type="PANTHER" id="PTHR11827:SF72">
    <property type="entry name" value="GH08340P"/>
    <property type="match status" value="1"/>
</dbReference>
<reference evidence="10" key="1">
    <citation type="journal article" date="2011" name="MBio">
        <title>Novel metabolic attributes of the genus Cyanothece, comprising a group of unicellular nitrogen-fixing Cyanobacteria.</title>
        <authorList>
            <person name="Bandyopadhyay A."/>
            <person name="Elvitigala T."/>
            <person name="Welsh E."/>
            <person name="Stockel J."/>
            <person name="Liberton M."/>
            <person name="Min H."/>
            <person name="Sherman L.A."/>
            <person name="Pakrasi H.B."/>
        </authorList>
    </citation>
    <scope>NUCLEOTIDE SEQUENCE [LARGE SCALE GENOMIC DNA]</scope>
    <source>
        <strain evidence="10">PCC 7424</strain>
    </source>
</reference>
<evidence type="ECO:0000259" key="7">
    <source>
        <dbReference type="Pfam" id="PF00324"/>
    </source>
</evidence>
<dbReference type="Pfam" id="PF00324">
    <property type="entry name" value="AA_permease"/>
    <property type="match status" value="1"/>
</dbReference>
<evidence type="ECO:0000256" key="6">
    <source>
        <dbReference type="SAM" id="Phobius"/>
    </source>
</evidence>
<dbReference type="PANTHER" id="PTHR11827">
    <property type="entry name" value="SOLUTE CARRIER FAMILY 12, CATION COTRANSPORTERS"/>
    <property type="match status" value="1"/>
</dbReference>
<feature type="transmembrane region" description="Helical" evidence="6">
    <location>
        <begin position="349"/>
        <end position="371"/>
    </location>
</feature>
<proteinExistence type="predicted"/>
<dbReference type="Gene3D" id="1.20.1740.10">
    <property type="entry name" value="Amino acid/polyamine transporter I"/>
    <property type="match status" value="1"/>
</dbReference>
<keyword evidence="3 6" id="KW-1133">Transmembrane helix</keyword>
<feature type="transmembrane region" description="Helical" evidence="6">
    <location>
        <begin position="56"/>
        <end position="81"/>
    </location>
</feature>
<dbReference type="eggNOG" id="COG0531">
    <property type="taxonomic scope" value="Bacteria"/>
</dbReference>
<dbReference type="RefSeq" id="WP_012598260.1">
    <property type="nucleotide sequence ID" value="NC_011729.1"/>
</dbReference>
<dbReference type="Pfam" id="PF03522">
    <property type="entry name" value="SLC12"/>
    <property type="match status" value="1"/>
</dbReference>
<dbReference type="AlphaFoldDB" id="B7KHA4"/>
<sequence>MKFSFNRPSKSNLPPNESSSSGLGTFGGVYTPSILTILGVIMYLRFGWVVGNVGLIGTLLIVTLANSITFLTALSICAIATDRVVRVGGAYYMISRSLGIETGGAVGIPLYFAQALSVALYTIGFAESLVQTFDFLDQRYVALIITVLVGILAMTSASLAIRAQYFIMAAIALSLISFYFGHQIEPTHIEMWITKRESFWTVFAVFFPAVTGIMAGVNMSGDLRDPIRSIPIGTLAAVGTGYLIYMSLPVFLAMRADGSTLSAEPLIMERMALWGPAILLGVWGATLSSAIGSILGAPRVLQALARDGVLPEWMRFLGQGSGPDDEPRIGTAVTLVVSLAAVAIGELNLIAPVLSMFFLTTYFVLNVSAGIEGFLKSPSFRPSFRVHWAFSLLGAIGCVGVMFLIDAVSTVVAAIIVLLIYLWIQRRELKVTWGDVRRGLWMALLRTALFHLDHTQDPKNWRPSILVLSGVPTKRWPLIQLADALSHNRGLITVSSVLPSGSRDIAQQVVLEKKIRDYLEKRGIQALVRTVTAPDPFEGGVKLVEAYGLGAVVPNTIILGDSQESSRREQYCQMIAQFHQGKRNVVILRDNPTLTPDIFEPSAVGRRQIDVWWGGGIQSNGSLMLLLAYLLTNVQPWRSADIYLKLVVPDETAASAAEENLAKFVKSLRIGASCKVLVSDGERFDQILHQSSAKADLILLGMATPGENFAQYYENLQKRIADLPTTILVLAASGFAFAEILGES</sequence>
<name>B7KHA4_GLOC7</name>
<feature type="transmembrane region" description="Helical" evidence="6">
    <location>
        <begin position="138"/>
        <end position="156"/>
    </location>
</feature>
<feature type="transmembrane region" description="Helical" evidence="6">
    <location>
        <begin position="232"/>
        <end position="253"/>
    </location>
</feature>
<gene>
    <name evidence="9" type="ordered locus">PCC7424_0857</name>
</gene>
<evidence type="ECO:0000256" key="3">
    <source>
        <dbReference type="ARBA" id="ARBA00022989"/>
    </source>
</evidence>
<feature type="transmembrane region" description="Helical" evidence="6">
    <location>
        <begin position="163"/>
        <end position="180"/>
    </location>
</feature>
<dbReference type="InterPro" id="IPR018491">
    <property type="entry name" value="SLC12_C"/>
</dbReference>
<protein>
    <submittedName>
        <fullName evidence="9">Amino acid permease-associated region</fullName>
    </submittedName>
</protein>
<dbReference type="STRING" id="65393.PCC7424_0857"/>
<dbReference type="InterPro" id="IPR004842">
    <property type="entry name" value="SLC12A_fam"/>
</dbReference>
<feature type="region of interest" description="Disordered" evidence="5">
    <location>
        <begin position="1"/>
        <end position="20"/>
    </location>
</feature>
<dbReference type="InterPro" id="IPR004841">
    <property type="entry name" value="AA-permease/SLC12A_dom"/>
</dbReference>
<evidence type="ECO:0000256" key="2">
    <source>
        <dbReference type="ARBA" id="ARBA00022692"/>
    </source>
</evidence>
<evidence type="ECO:0000313" key="9">
    <source>
        <dbReference type="EMBL" id="ACK69313.1"/>
    </source>
</evidence>
<dbReference type="GO" id="GO:0016020">
    <property type="term" value="C:membrane"/>
    <property type="evidence" value="ECO:0007669"/>
    <property type="project" value="UniProtKB-SubCell"/>
</dbReference>
<evidence type="ECO:0000256" key="4">
    <source>
        <dbReference type="ARBA" id="ARBA00023136"/>
    </source>
</evidence>
<feature type="domain" description="SLC12A transporter C-terminal" evidence="8">
    <location>
        <begin position="476"/>
        <end position="591"/>
    </location>
</feature>
<dbReference type="HOGENOM" id="CLU_001883_3_1_3"/>